<evidence type="ECO:0000313" key="1">
    <source>
        <dbReference type="EMBL" id="KKN01787.1"/>
    </source>
</evidence>
<name>A0A0F9MQZ9_9ZZZZ</name>
<gene>
    <name evidence="1" type="ORF">LCGC14_1124210</name>
</gene>
<dbReference type="EMBL" id="LAZR01005224">
    <property type="protein sequence ID" value="KKN01787.1"/>
    <property type="molecule type" value="Genomic_DNA"/>
</dbReference>
<proteinExistence type="predicted"/>
<protein>
    <submittedName>
        <fullName evidence="1">Uncharacterized protein</fullName>
    </submittedName>
</protein>
<organism evidence="1">
    <name type="scientific">marine sediment metagenome</name>
    <dbReference type="NCBI Taxonomy" id="412755"/>
    <lineage>
        <taxon>unclassified sequences</taxon>
        <taxon>metagenomes</taxon>
        <taxon>ecological metagenomes</taxon>
    </lineage>
</organism>
<accession>A0A0F9MQZ9</accession>
<reference evidence="1" key="1">
    <citation type="journal article" date="2015" name="Nature">
        <title>Complex archaea that bridge the gap between prokaryotes and eukaryotes.</title>
        <authorList>
            <person name="Spang A."/>
            <person name="Saw J.H."/>
            <person name="Jorgensen S.L."/>
            <person name="Zaremba-Niedzwiedzka K."/>
            <person name="Martijn J."/>
            <person name="Lind A.E."/>
            <person name="van Eijk R."/>
            <person name="Schleper C."/>
            <person name="Guy L."/>
            <person name="Ettema T.J."/>
        </authorList>
    </citation>
    <scope>NUCLEOTIDE SEQUENCE</scope>
</reference>
<sequence length="75" mass="8214">MNRVRFAVNNFFKQALAVVDLAHTTWNGVGTLFFQTARVILSQLQALAIGLIDIADGLITGTYRAAIPKKNDPPE</sequence>
<comment type="caution">
    <text evidence="1">The sequence shown here is derived from an EMBL/GenBank/DDBJ whole genome shotgun (WGS) entry which is preliminary data.</text>
</comment>
<dbReference type="AlphaFoldDB" id="A0A0F9MQZ9"/>